<keyword evidence="7" id="KW-1185">Reference proteome</keyword>
<dbReference type="GO" id="GO:0003677">
    <property type="term" value="F:DNA binding"/>
    <property type="evidence" value="ECO:0007669"/>
    <property type="project" value="UniProtKB-UniRule"/>
</dbReference>
<dbReference type="OrthoDB" id="3827407at2"/>
<dbReference type="Proteomes" id="UP000281726">
    <property type="component" value="Unassembled WGS sequence"/>
</dbReference>
<dbReference type="Pfam" id="PF00440">
    <property type="entry name" value="TetR_N"/>
    <property type="match status" value="1"/>
</dbReference>
<dbReference type="PROSITE" id="PS50977">
    <property type="entry name" value="HTH_TETR_2"/>
    <property type="match status" value="1"/>
</dbReference>
<accession>A0A3A9YQH2</accession>
<dbReference type="RefSeq" id="WP_120733142.1">
    <property type="nucleotide sequence ID" value="NZ_RBAK01000022.1"/>
</dbReference>
<dbReference type="PANTHER" id="PTHR47506">
    <property type="entry name" value="TRANSCRIPTIONAL REGULATORY PROTEIN"/>
    <property type="match status" value="1"/>
</dbReference>
<evidence type="ECO:0000256" key="4">
    <source>
        <dbReference type="PROSITE-ProRule" id="PRU00335"/>
    </source>
</evidence>
<dbReference type="SUPFAM" id="SSF48498">
    <property type="entry name" value="Tetracyclin repressor-like, C-terminal domain"/>
    <property type="match status" value="1"/>
</dbReference>
<feature type="domain" description="HTH tetR-type" evidence="5">
    <location>
        <begin position="9"/>
        <end position="69"/>
    </location>
</feature>
<evidence type="ECO:0000259" key="5">
    <source>
        <dbReference type="PROSITE" id="PS50977"/>
    </source>
</evidence>
<gene>
    <name evidence="6" type="ORF">D7223_31355</name>
</gene>
<dbReference type="SUPFAM" id="SSF46689">
    <property type="entry name" value="Homeodomain-like"/>
    <property type="match status" value="1"/>
</dbReference>
<dbReference type="InterPro" id="IPR001647">
    <property type="entry name" value="HTH_TetR"/>
</dbReference>
<evidence type="ECO:0000256" key="2">
    <source>
        <dbReference type="ARBA" id="ARBA00023125"/>
    </source>
</evidence>
<protein>
    <submittedName>
        <fullName evidence="6">TetR/AcrR family transcriptional regulator</fullName>
    </submittedName>
</protein>
<organism evidence="6 7">
    <name type="scientific">Micromonospora endolithica</name>
    <dbReference type="NCBI Taxonomy" id="230091"/>
    <lineage>
        <taxon>Bacteria</taxon>
        <taxon>Bacillati</taxon>
        <taxon>Actinomycetota</taxon>
        <taxon>Actinomycetes</taxon>
        <taxon>Micromonosporales</taxon>
        <taxon>Micromonosporaceae</taxon>
        <taxon>Micromonospora</taxon>
    </lineage>
</organism>
<evidence type="ECO:0000256" key="1">
    <source>
        <dbReference type="ARBA" id="ARBA00023015"/>
    </source>
</evidence>
<dbReference type="PANTHER" id="PTHR47506:SF1">
    <property type="entry name" value="HTH-TYPE TRANSCRIPTIONAL REGULATOR YJDC"/>
    <property type="match status" value="1"/>
</dbReference>
<evidence type="ECO:0000313" key="6">
    <source>
        <dbReference type="EMBL" id="RKN38242.1"/>
    </source>
</evidence>
<proteinExistence type="predicted"/>
<keyword evidence="1" id="KW-0805">Transcription regulation</keyword>
<dbReference type="AlphaFoldDB" id="A0A3A9YQH2"/>
<sequence>MEPTTTKGKATVQRVLDAACVLFARQGIRATTLNQVGKASATGRGQLYLYFADKADLVAAVVGQQVDRVLAAQQPLLGSIGNAADVRQWCALAAEQYTADDPVRCPIGSLVYELGEDDPLARTALTAGLARWRAALSSGLRRVGERGELAPSITPDDAATTLLAAYQGGVLLAAATNDVTVLRQALTTIASCLLPPPPPTSTPPAGAA</sequence>
<keyword evidence="2 4" id="KW-0238">DNA-binding</keyword>
<feature type="DNA-binding region" description="H-T-H motif" evidence="4">
    <location>
        <begin position="32"/>
        <end position="51"/>
    </location>
</feature>
<dbReference type="InterPro" id="IPR009057">
    <property type="entry name" value="Homeodomain-like_sf"/>
</dbReference>
<dbReference type="PRINTS" id="PR00455">
    <property type="entry name" value="HTHTETR"/>
</dbReference>
<dbReference type="Pfam" id="PF16925">
    <property type="entry name" value="TetR_C_13"/>
    <property type="match status" value="1"/>
</dbReference>
<comment type="caution">
    <text evidence="6">The sequence shown here is derived from an EMBL/GenBank/DDBJ whole genome shotgun (WGS) entry which is preliminary data.</text>
</comment>
<keyword evidence="3" id="KW-0804">Transcription</keyword>
<evidence type="ECO:0000313" key="7">
    <source>
        <dbReference type="Proteomes" id="UP000281726"/>
    </source>
</evidence>
<reference evidence="6 7" key="1">
    <citation type="journal article" date="2004" name="Syst. Appl. Microbiol.">
        <title>Cryptoendolithic actinomycetes from antarctic sandstone rock samples: Micromonospora endolithica sp. nov. and two isolates related to Micromonospora coerulea Jensen 1932.</title>
        <authorList>
            <person name="Hirsch P."/>
            <person name="Mevs U."/>
            <person name="Kroppenstedt R.M."/>
            <person name="Schumann P."/>
            <person name="Stackebrandt E."/>
        </authorList>
    </citation>
    <scope>NUCLEOTIDE SEQUENCE [LARGE SCALE GENOMIC DNA]</scope>
    <source>
        <strain evidence="6 7">JCM 12677</strain>
    </source>
</reference>
<dbReference type="InterPro" id="IPR036271">
    <property type="entry name" value="Tet_transcr_reg_TetR-rel_C_sf"/>
</dbReference>
<dbReference type="EMBL" id="RBAK01000022">
    <property type="protein sequence ID" value="RKN38242.1"/>
    <property type="molecule type" value="Genomic_DNA"/>
</dbReference>
<evidence type="ECO:0000256" key="3">
    <source>
        <dbReference type="ARBA" id="ARBA00023163"/>
    </source>
</evidence>
<name>A0A3A9YQH2_9ACTN</name>
<dbReference type="Gene3D" id="1.10.357.10">
    <property type="entry name" value="Tetracycline Repressor, domain 2"/>
    <property type="match status" value="1"/>
</dbReference>
<dbReference type="InterPro" id="IPR011075">
    <property type="entry name" value="TetR_C"/>
</dbReference>